<accession>A0A1Y5PBW0</accession>
<organism evidence="1">
    <name type="scientific">uncultured Mycobacterium sp</name>
    <dbReference type="NCBI Taxonomy" id="171292"/>
    <lineage>
        <taxon>Bacteria</taxon>
        <taxon>Bacillati</taxon>
        <taxon>Actinomycetota</taxon>
        <taxon>Actinomycetes</taxon>
        <taxon>Mycobacteriales</taxon>
        <taxon>Mycobacteriaceae</taxon>
        <taxon>Mycobacterium</taxon>
        <taxon>environmental samples</taxon>
    </lineage>
</organism>
<dbReference type="AlphaFoldDB" id="A0A1Y5PBW0"/>
<gene>
    <name evidence="1" type="ORF">MHPYR_30181</name>
</gene>
<sequence length="61" mass="7110">MNHRTRVHSGGLFIVIPVLRRSCQELSTAVYTGQRCDHWYDSDQSFLPQMTGKVGFQRLER</sequence>
<reference evidence="1" key="1">
    <citation type="submission" date="2016-03" db="EMBL/GenBank/DDBJ databases">
        <authorList>
            <person name="Ploux O."/>
        </authorList>
    </citation>
    <scope>NUCLEOTIDE SEQUENCE</scope>
    <source>
        <strain evidence="1">UC10</strain>
    </source>
</reference>
<proteinExistence type="predicted"/>
<evidence type="ECO:0000313" key="1">
    <source>
        <dbReference type="EMBL" id="SBS76184.1"/>
    </source>
</evidence>
<name>A0A1Y5PBW0_9MYCO</name>
<protein>
    <submittedName>
        <fullName evidence="1">Uncharacterized protein</fullName>
    </submittedName>
</protein>
<dbReference type="EMBL" id="FLQS01000023">
    <property type="protein sequence ID" value="SBS76184.1"/>
    <property type="molecule type" value="Genomic_DNA"/>
</dbReference>